<dbReference type="Proteomes" id="UP000664698">
    <property type="component" value="Unassembled WGS sequence"/>
</dbReference>
<accession>A0ABS3BU82</accession>
<gene>
    <name evidence="2" type="ORF">J0A67_18395</name>
</gene>
<protein>
    <submittedName>
        <fullName evidence="2">Uncharacterized protein</fullName>
    </submittedName>
</protein>
<feature type="transmembrane region" description="Helical" evidence="1">
    <location>
        <begin position="38"/>
        <end position="62"/>
    </location>
</feature>
<evidence type="ECO:0000256" key="1">
    <source>
        <dbReference type="SAM" id="Phobius"/>
    </source>
</evidence>
<organism evidence="2 3">
    <name type="scientific">Algoriphagus aestuariicola</name>
    <dbReference type="NCBI Taxonomy" id="1852016"/>
    <lineage>
        <taxon>Bacteria</taxon>
        <taxon>Pseudomonadati</taxon>
        <taxon>Bacteroidota</taxon>
        <taxon>Cytophagia</taxon>
        <taxon>Cytophagales</taxon>
        <taxon>Cyclobacteriaceae</taxon>
        <taxon>Algoriphagus</taxon>
    </lineage>
</organism>
<keyword evidence="3" id="KW-1185">Reference proteome</keyword>
<proteinExistence type="predicted"/>
<feature type="transmembrane region" description="Helical" evidence="1">
    <location>
        <begin position="5"/>
        <end position="26"/>
    </location>
</feature>
<reference evidence="2 3" key="1">
    <citation type="submission" date="2021-03" db="EMBL/GenBank/DDBJ databases">
        <title>novel species isolated from a fishpond in China.</title>
        <authorList>
            <person name="Lu H."/>
            <person name="Cai Z."/>
        </authorList>
    </citation>
    <scope>NUCLEOTIDE SEQUENCE [LARGE SCALE GENOMIC DNA]</scope>
    <source>
        <strain evidence="2 3">JCM 31546</strain>
    </source>
</reference>
<dbReference type="EMBL" id="JAFKCW010000004">
    <property type="protein sequence ID" value="MBN7802854.1"/>
    <property type="molecule type" value="Genomic_DNA"/>
</dbReference>
<evidence type="ECO:0000313" key="3">
    <source>
        <dbReference type="Proteomes" id="UP000664698"/>
    </source>
</evidence>
<keyword evidence="1" id="KW-1133">Transmembrane helix</keyword>
<dbReference type="RefSeq" id="WP_206570859.1">
    <property type="nucleotide sequence ID" value="NZ_JAFKCW010000004.1"/>
</dbReference>
<evidence type="ECO:0000313" key="2">
    <source>
        <dbReference type="EMBL" id="MBN7802854.1"/>
    </source>
</evidence>
<comment type="caution">
    <text evidence="2">The sequence shown here is derived from an EMBL/GenBank/DDBJ whole genome shotgun (WGS) entry which is preliminary data.</text>
</comment>
<keyword evidence="1" id="KW-0812">Transmembrane</keyword>
<sequence>MKSKIWTIIVLAVLLVSFGSFLFLFIENKVEPRLGGIPYVFWTGLLVAILLVVLTYLGSLFFPHEETKKA</sequence>
<keyword evidence="1" id="KW-0472">Membrane</keyword>
<name>A0ABS3BU82_9BACT</name>